<dbReference type="Proteomes" id="UP001239111">
    <property type="component" value="Chromosome 2"/>
</dbReference>
<organism evidence="1 2">
    <name type="scientific">Eretmocerus hayati</name>
    <dbReference type="NCBI Taxonomy" id="131215"/>
    <lineage>
        <taxon>Eukaryota</taxon>
        <taxon>Metazoa</taxon>
        <taxon>Ecdysozoa</taxon>
        <taxon>Arthropoda</taxon>
        <taxon>Hexapoda</taxon>
        <taxon>Insecta</taxon>
        <taxon>Pterygota</taxon>
        <taxon>Neoptera</taxon>
        <taxon>Endopterygota</taxon>
        <taxon>Hymenoptera</taxon>
        <taxon>Apocrita</taxon>
        <taxon>Proctotrupomorpha</taxon>
        <taxon>Chalcidoidea</taxon>
        <taxon>Aphelinidae</taxon>
        <taxon>Aphelininae</taxon>
        <taxon>Eretmocerus</taxon>
    </lineage>
</organism>
<evidence type="ECO:0000313" key="2">
    <source>
        <dbReference type="Proteomes" id="UP001239111"/>
    </source>
</evidence>
<keyword evidence="2" id="KW-1185">Reference proteome</keyword>
<proteinExistence type="predicted"/>
<reference evidence="1" key="1">
    <citation type="submission" date="2023-04" db="EMBL/GenBank/DDBJ databases">
        <title>A chromosome-level genome assembly of the parasitoid wasp Eretmocerus hayati.</title>
        <authorList>
            <person name="Zhong Y."/>
            <person name="Liu S."/>
            <person name="Liu Y."/>
        </authorList>
    </citation>
    <scope>NUCLEOTIDE SEQUENCE</scope>
    <source>
        <strain evidence="1">ZJU_SS_LIU_2023</strain>
    </source>
</reference>
<comment type="caution">
    <text evidence="1">The sequence shown here is derived from an EMBL/GenBank/DDBJ whole genome shotgun (WGS) entry which is preliminary data.</text>
</comment>
<dbReference type="EMBL" id="CM056742">
    <property type="protein sequence ID" value="KAJ8676130.1"/>
    <property type="molecule type" value="Genomic_DNA"/>
</dbReference>
<sequence length="128" mass="15248">MDLLRSCFGSLLRQNLELTREEWNEHTIGRQSNRTITSGKPNEMYDCPQKFGARDNEVPLKTDKIPLLMENYTEEPRLWSKNFDDCWNSFRTSRFQLIPKVHSLYIWNSWIFCLNKSHISHGNDKLIL</sequence>
<gene>
    <name evidence="1" type="ORF">QAD02_011916</name>
</gene>
<evidence type="ECO:0000313" key="1">
    <source>
        <dbReference type="EMBL" id="KAJ8676130.1"/>
    </source>
</evidence>
<name>A0ACC2NY58_9HYME</name>
<protein>
    <submittedName>
        <fullName evidence="1">Uncharacterized protein</fullName>
    </submittedName>
</protein>
<accession>A0ACC2NY58</accession>